<keyword evidence="4 5" id="KW-0472">Membrane</keyword>
<proteinExistence type="predicted"/>
<keyword evidence="7" id="KW-0436">Ligase</keyword>
<feature type="transmembrane region" description="Helical" evidence="5">
    <location>
        <begin position="129"/>
        <end position="151"/>
    </location>
</feature>
<gene>
    <name evidence="7" type="ORF">JL111_06910</name>
</gene>
<dbReference type="Pfam" id="PF04932">
    <property type="entry name" value="Wzy_C"/>
    <property type="match status" value="1"/>
</dbReference>
<dbReference type="InterPro" id="IPR007016">
    <property type="entry name" value="O-antigen_ligase-rel_domated"/>
</dbReference>
<feature type="transmembrane region" description="Helical" evidence="5">
    <location>
        <begin position="244"/>
        <end position="268"/>
    </location>
</feature>
<feature type="transmembrane region" description="Helical" evidence="5">
    <location>
        <begin position="366"/>
        <end position="388"/>
    </location>
</feature>
<evidence type="ECO:0000256" key="1">
    <source>
        <dbReference type="ARBA" id="ARBA00004141"/>
    </source>
</evidence>
<evidence type="ECO:0000256" key="2">
    <source>
        <dbReference type="ARBA" id="ARBA00022692"/>
    </source>
</evidence>
<dbReference type="PANTHER" id="PTHR37422:SF17">
    <property type="entry name" value="O-ANTIGEN LIGASE"/>
    <property type="match status" value="1"/>
</dbReference>
<evidence type="ECO:0000259" key="6">
    <source>
        <dbReference type="Pfam" id="PF04932"/>
    </source>
</evidence>
<feature type="transmembrane region" description="Helical" evidence="5">
    <location>
        <begin position="80"/>
        <end position="97"/>
    </location>
</feature>
<protein>
    <submittedName>
        <fullName evidence="7">O-antigen ligase family protein</fullName>
    </submittedName>
</protein>
<evidence type="ECO:0000313" key="7">
    <source>
        <dbReference type="EMBL" id="MBL3673219.1"/>
    </source>
</evidence>
<keyword evidence="3 5" id="KW-1133">Transmembrane helix</keyword>
<evidence type="ECO:0000313" key="8">
    <source>
        <dbReference type="Proteomes" id="UP000644749"/>
    </source>
</evidence>
<accession>A0ABS1S3C1</accession>
<sequence>MPQTKSYARLLRRIELLGIFVAMLLLSGAVFPLLLSQADGSLTEAARAKLRMIAAPSYVIGLGLVALRPAAVLRGVQHNVLLMTLILLPLASILWSIGPSITLRRAVALTLSMAVAFVFATRFTPRQQLVVLAWVLGGATFLSLVAMAVLPGRALMPEDGALRGVFLHKNVLGWVACLTVVLGIAARLDVSARMRRTGLLLLVAGLAALLLSTSVTSLFAAFAAVVVSRVVLLVARLQGRTRLAVVLGLILLIPLLALLLAVGFGPLLEALGKDPTLTGRVPLWSMIDAEISRHPLLGHGYGVFWTEGNPAVWSIWESQGWQAPNAHNGYRETMLGLGSVGLLLLIALTFRAVAQGVTLCSMAPGEGWILPVLIVCISLILNLSESIFLKQNDLLWLLYSASVISISCRHAALRHPVPEPACIVATAI</sequence>
<evidence type="ECO:0000256" key="5">
    <source>
        <dbReference type="SAM" id="Phobius"/>
    </source>
</evidence>
<dbReference type="RefSeq" id="WP_191308885.1">
    <property type="nucleotide sequence ID" value="NZ_BNCL01000004.1"/>
</dbReference>
<feature type="transmembrane region" description="Helical" evidence="5">
    <location>
        <begin position="171"/>
        <end position="190"/>
    </location>
</feature>
<keyword evidence="8" id="KW-1185">Reference proteome</keyword>
<evidence type="ECO:0000256" key="4">
    <source>
        <dbReference type="ARBA" id="ARBA00023136"/>
    </source>
</evidence>
<keyword evidence="2 5" id="KW-0812">Transmembrane</keyword>
<evidence type="ECO:0000256" key="3">
    <source>
        <dbReference type="ARBA" id="ARBA00022989"/>
    </source>
</evidence>
<dbReference type="GO" id="GO:0016874">
    <property type="term" value="F:ligase activity"/>
    <property type="evidence" value="ECO:0007669"/>
    <property type="project" value="UniProtKB-KW"/>
</dbReference>
<feature type="transmembrane region" description="Helical" evidence="5">
    <location>
        <begin position="103"/>
        <end position="120"/>
    </location>
</feature>
<comment type="caution">
    <text evidence="7">The sequence shown here is derived from an EMBL/GenBank/DDBJ whole genome shotgun (WGS) entry which is preliminary data.</text>
</comment>
<name>A0ABS1S3C1_9RHOB</name>
<dbReference type="InterPro" id="IPR051533">
    <property type="entry name" value="WaaL-like"/>
</dbReference>
<dbReference type="Proteomes" id="UP000644749">
    <property type="component" value="Unassembled WGS sequence"/>
</dbReference>
<reference evidence="7 8" key="1">
    <citation type="submission" date="2021-01" db="EMBL/GenBank/DDBJ databases">
        <title>011410 draft genome.</title>
        <authorList>
            <person name="Lang L."/>
        </authorList>
    </citation>
    <scope>NUCLEOTIDE SEQUENCE [LARGE SCALE GENOMIC DNA]</scope>
    <source>
        <strain evidence="7 8">KCTC 42845</strain>
    </source>
</reference>
<feature type="transmembrane region" description="Helical" evidence="5">
    <location>
        <begin position="219"/>
        <end position="237"/>
    </location>
</feature>
<feature type="transmembrane region" description="Helical" evidence="5">
    <location>
        <begin position="16"/>
        <end position="35"/>
    </location>
</feature>
<dbReference type="PANTHER" id="PTHR37422">
    <property type="entry name" value="TEICHURONIC ACID BIOSYNTHESIS PROTEIN TUAE"/>
    <property type="match status" value="1"/>
</dbReference>
<comment type="subcellular location">
    <subcellularLocation>
        <location evidence="1">Membrane</location>
        <topology evidence="1">Multi-pass membrane protein</topology>
    </subcellularLocation>
</comment>
<feature type="transmembrane region" description="Helical" evidence="5">
    <location>
        <begin position="55"/>
        <end position="73"/>
    </location>
</feature>
<organism evidence="7 8">
    <name type="scientific">Paracoccus aerius</name>
    <dbReference type="NCBI Taxonomy" id="1915382"/>
    <lineage>
        <taxon>Bacteria</taxon>
        <taxon>Pseudomonadati</taxon>
        <taxon>Pseudomonadota</taxon>
        <taxon>Alphaproteobacteria</taxon>
        <taxon>Rhodobacterales</taxon>
        <taxon>Paracoccaceae</taxon>
        <taxon>Paracoccus</taxon>
    </lineage>
</organism>
<dbReference type="EMBL" id="JAESHT010000004">
    <property type="protein sequence ID" value="MBL3673219.1"/>
    <property type="molecule type" value="Genomic_DNA"/>
</dbReference>
<feature type="domain" description="O-antigen ligase-related" evidence="6">
    <location>
        <begin position="201"/>
        <end position="346"/>
    </location>
</feature>
<feature type="transmembrane region" description="Helical" evidence="5">
    <location>
        <begin position="334"/>
        <end position="354"/>
    </location>
</feature>